<dbReference type="Proteomes" id="UP001589813">
    <property type="component" value="Unassembled WGS sequence"/>
</dbReference>
<evidence type="ECO:0000313" key="2">
    <source>
        <dbReference type="EMBL" id="MFC0047870.1"/>
    </source>
</evidence>
<reference evidence="2 3" key="1">
    <citation type="submission" date="2024-09" db="EMBL/GenBank/DDBJ databases">
        <authorList>
            <person name="Sun Q."/>
            <person name="Mori K."/>
        </authorList>
    </citation>
    <scope>NUCLEOTIDE SEQUENCE [LARGE SCALE GENOMIC DNA]</scope>
    <source>
        <strain evidence="2 3">KCTC 23315</strain>
    </source>
</reference>
<sequence>MTCNILYVSLFAFMFFARNVIAGGSINVPCANSEIDSDYRVVFDDSVLNHINLSDVALFLEENYKHSVVYIDNRYIKGKDSLFIFKGTGVSASTYRRAGDGEVVSLCIKTDYNIKDFEVRLLPSKYLQASGDEKILIIDESSTVKAYIKFKSGSIVSIKLFHVTT</sequence>
<dbReference type="RefSeq" id="WP_377241512.1">
    <property type="nucleotide sequence ID" value="NZ_JBHLXP010000001.1"/>
</dbReference>
<gene>
    <name evidence="2" type="ORF">ACFFJP_06180</name>
</gene>
<name>A0ABV6BAH5_9GAMM</name>
<protein>
    <submittedName>
        <fullName evidence="2">Uncharacterized protein</fullName>
    </submittedName>
</protein>
<evidence type="ECO:0000313" key="3">
    <source>
        <dbReference type="Proteomes" id="UP001589813"/>
    </source>
</evidence>
<keyword evidence="3" id="KW-1185">Reference proteome</keyword>
<feature type="chain" id="PRO_5047184203" evidence="1">
    <location>
        <begin position="23"/>
        <end position="165"/>
    </location>
</feature>
<evidence type="ECO:0000256" key="1">
    <source>
        <dbReference type="SAM" id="SignalP"/>
    </source>
</evidence>
<feature type="signal peptide" evidence="1">
    <location>
        <begin position="1"/>
        <end position="22"/>
    </location>
</feature>
<proteinExistence type="predicted"/>
<keyword evidence="1" id="KW-0732">Signal</keyword>
<accession>A0ABV6BAH5</accession>
<organism evidence="2 3">
    <name type="scientific">Rheinheimera tilapiae</name>
    <dbReference type="NCBI Taxonomy" id="875043"/>
    <lineage>
        <taxon>Bacteria</taxon>
        <taxon>Pseudomonadati</taxon>
        <taxon>Pseudomonadota</taxon>
        <taxon>Gammaproteobacteria</taxon>
        <taxon>Chromatiales</taxon>
        <taxon>Chromatiaceae</taxon>
        <taxon>Rheinheimera</taxon>
    </lineage>
</organism>
<dbReference type="EMBL" id="JBHLXP010000001">
    <property type="protein sequence ID" value="MFC0047870.1"/>
    <property type="molecule type" value="Genomic_DNA"/>
</dbReference>
<comment type="caution">
    <text evidence="2">The sequence shown here is derived from an EMBL/GenBank/DDBJ whole genome shotgun (WGS) entry which is preliminary data.</text>
</comment>